<dbReference type="RefSeq" id="WP_399643479.1">
    <property type="nucleotide sequence ID" value="NZ_JBITYG010000001.1"/>
</dbReference>
<feature type="transmembrane region" description="Helical" evidence="1">
    <location>
        <begin position="118"/>
        <end position="139"/>
    </location>
</feature>
<reference evidence="2 3" key="1">
    <citation type="submission" date="2024-10" db="EMBL/GenBank/DDBJ databases">
        <title>The Natural Products Discovery Center: Release of the First 8490 Sequenced Strains for Exploring Actinobacteria Biosynthetic Diversity.</title>
        <authorList>
            <person name="Kalkreuter E."/>
            <person name="Kautsar S.A."/>
            <person name="Yang D."/>
            <person name="Bader C.D."/>
            <person name="Teijaro C.N."/>
            <person name="Fluegel L."/>
            <person name="Davis C.M."/>
            <person name="Simpson J.R."/>
            <person name="Lauterbach L."/>
            <person name="Steele A.D."/>
            <person name="Gui C."/>
            <person name="Meng S."/>
            <person name="Li G."/>
            <person name="Viehrig K."/>
            <person name="Ye F."/>
            <person name="Su P."/>
            <person name="Kiefer A.F."/>
            <person name="Nichols A."/>
            <person name="Cepeda A.J."/>
            <person name="Yan W."/>
            <person name="Fan B."/>
            <person name="Jiang Y."/>
            <person name="Adhikari A."/>
            <person name="Zheng C.-J."/>
            <person name="Schuster L."/>
            <person name="Cowan T.M."/>
            <person name="Smanski M.J."/>
            <person name="Chevrette M.G."/>
            <person name="De Carvalho L.P.S."/>
            <person name="Shen B."/>
        </authorList>
    </citation>
    <scope>NUCLEOTIDE SEQUENCE [LARGE SCALE GENOMIC DNA]</scope>
    <source>
        <strain evidence="2 3">NPDC053399</strain>
    </source>
</reference>
<dbReference type="EMBL" id="JBITYG010000001">
    <property type="protein sequence ID" value="MFI9099206.1"/>
    <property type="molecule type" value="Genomic_DNA"/>
</dbReference>
<keyword evidence="3" id="KW-1185">Reference proteome</keyword>
<comment type="caution">
    <text evidence="2">The sequence shown here is derived from an EMBL/GenBank/DDBJ whole genome shotgun (WGS) entry which is preliminary data.</text>
</comment>
<keyword evidence="1" id="KW-0812">Transmembrane</keyword>
<organism evidence="2 3">
    <name type="scientific">Streptomyces fildesensis</name>
    <dbReference type="NCBI Taxonomy" id="375757"/>
    <lineage>
        <taxon>Bacteria</taxon>
        <taxon>Bacillati</taxon>
        <taxon>Actinomycetota</taxon>
        <taxon>Actinomycetes</taxon>
        <taxon>Kitasatosporales</taxon>
        <taxon>Streptomycetaceae</taxon>
        <taxon>Streptomyces</taxon>
    </lineage>
</organism>
<dbReference type="Proteomes" id="UP001614394">
    <property type="component" value="Unassembled WGS sequence"/>
</dbReference>
<feature type="transmembrane region" description="Helical" evidence="1">
    <location>
        <begin position="151"/>
        <end position="172"/>
    </location>
</feature>
<sequence length="183" mass="19526">MLITVIVACEIGFWLVLAAGLVLRYPLRRPKPGAVVLACVPLVDLVLLVATVLDLRGGATADGKHGLAAAYIGFSVAYGHSMVRWADGHFAHRFAGGPKPAGAPKYGRARAVHEWRTLARTALAAVIAVVLLQAAVWAVGDADRTDALTQWQLRMAMITGINLVIAASYTIWPKQEPAAARRV</sequence>
<protein>
    <recommendedName>
        <fullName evidence="4">Integral membrane protein</fullName>
    </recommendedName>
</protein>
<keyword evidence="1" id="KW-0472">Membrane</keyword>
<evidence type="ECO:0000313" key="3">
    <source>
        <dbReference type="Proteomes" id="UP001614394"/>
    </source>
</evidence>
<evidence type="ECO:0000256" key="1">
    <source>
        <dbReference type="SAM" id="Phobius"/>
    </source>
</evidence>
<keyword evidence="1" id="KW-1133">Transmembrane helix</keyword>
<accession>A0ABW8C1A8</accession>
<feature type="transmembrane region" description="Helical" evidence="1">
    <location>
        <begin position="34"/>
        <end position="55"/>
    </location>
</feature>
<evidence type="ECO:0008006" key="4">
    <source>
        <dbReference type="Google" id="ProtNLM"/>
    </source>
</evidence>
<name>A0ABW8C1A8_9ACTN</name>
<proteinExistence type="predicted"/>
<gene>
    <name evidence="2" type="ORF">ACIGXA_01680</name>
</gene>
<evidence type="ECO:0000313" key="2">
    <source>
        <dbReference type="EMBL" id="MFI9099206.1"/>
    </source>
</evidence>